<dbReference type="GO" id="GO:0016020">
    <property type="term" value="C:membrane"/>
    <property type="evidence" value="ECO:0007669"/>
    <property type="project" value="UniProtKB-SubCell"/>
</dbReference>
<dbReference type="AlphaFoldDB" id="A0A2M9BNA9"/>
<protein>
    <submittedName>
        <fullName evidence="7">Holin family protein</fullName>
    </submittedName>
</protein>
<comment type="subcellular location">
    <subcellularLocation>
        <location evidence="1">Membrane</location>
        <topology evidence="1">Multi-pass membrane protein</topology>
    </subcellularLocation>
</comment>
<keyword evidence="4 6" id="KW-0472">Membrane</keyword>
<name>A0A2M9BNA9_9BACT</name>
<reference evidence="7 8" key="1">
    <citation type="submission" date="2017-11" db="EMBL/GenBank/DDBJ databases">
        <title>Genomic Encyclopedia of Archaeal and Bacterial Type Strains, Phase II (KMG-II): From Individual Species to Whole Genera.</title>
        <authorList>
            <person name="Goeker M."/>
        </authorList>
    </citation>
    <scope>NUCLEOTIDE SEQUENCE [LARGE SCALE GENOMIC DNA]</scope>
    <source>
        <strain evidence="7 8">DSM 11115</strain>
    </source>
</reference>
<keyword evidence="2 6" id="KW-0812">Transmembrane</keyword>
<feature type="transmembrane region" description="Helical" evidence="6">
    <location>
        <begin position="92"/>
        <end position="110"/>
    </location>
</feature>
<evidence type="ECO:0000256" key="6">
    <source>
        <dbReference type="SAM" id="Phobius"/>
    </source>
</evidence>
<evidence type="ECO:0000256" key="4">
    <source>
        <dbReference type="ARBA" id="ARBA00023136"/>
    </source>
</evidence>
<evidence type="ECO:0000256" key="3">
    <source>
        <dbReference type="ARBA" id="ARBA00022989"/>
    </source>
</evidence>
<proteinExistence type="predicted"/>
<keyword evidence="3 6" id="KW-1133">Transmembrane helix</keyword>
<comment type="caution">
    <text evidence="7">The sequence shown here is derived from an EMBL/GenBank/DDBJ whole genome shotgun (WGS) entry which is preliminary data.</text>
</comment>
<evidence type="ECO:0000256" key="1">
    <source>
        <dbReference type="ARBA" id="ARBA00004141"/>
    </source>
</evidence>
<organism evidence="7 8">
    <name type="scientific">Hymenobacter chitinivorans DSM 11115</name>
    <dbReference type="NCBI Taxonomy" id="1121954"/>
    <lineage>
        <taxon>Bacteria</taxon>
        <taxon>Pseudomonadati</taxon>
        <taxon>Bacteroidota</taxon>
        <taxon>Cytophagia</taxon>
        <taxon>Cytophagales</taxon>
        <taxon>Hymenobacteraceae</taxon>
        <taxon>Hymenobacter</taxon>
    </lineage>
</organism>
<evidence type="ECO:0000256" key="5">
    <source>
        <dbReference type="SAM" id="MobiDB-lite"/>
    </source>
</evidence>
<feature type="transmembrane region" description="Helical" evidence="6">
    <location>
        <begin position="64"/>
        <end position="80"/>
    </location>
</feature>
<sequence>MLSLLLPDALRTAGGLFEKFVFNDWNALAFLMVLFLIDTLLGMARSFHQGRFHSRGMRQMFTKLRDYGVGIVVAHVFSAIEIDGSRVPWADYMSLGIKFAIYLMILIIEAKSIDENLRGLGGQGLPLPKFLRKGMTDWEETGSFRSKEPPADLSTATTVTSPIEEVTP</sequence>
<dbReference type="Proteomes" id="UP000228535">
    <property type="component" value="Unassembled WGS sequence"/>
</dbReference>
<accession>A0A2M9BNA9</accession>
<dbReference type="RefSeq" id="WP_100335162.1">
    <property type="nucleotide sequence ID" value="NZ_PGFA01000001.1"/>
</dbReference>
<dbReference type="OrthoDB" id="883853at2"/>
<feature type="region of interest" description="Disordered" evidence="5">
    <location>
        <begin position="141"/>
        <end position="168"/>
    </location>
</feature>
<keyword evidence="8" id="KW-1185">Reference proteome</keyword>
<evidence type="ECO:0000256" key="2">
    <source>
        <dbReference type="ARBA" id="ARBA00022692"/>
    </source>
</evidence>
<evidence type="ECO:0000313" key="8">
    <source>
        <dbReference type="Proteomes" id="UP000228535"/>
    </source>
</evidence>
<dbReference type="EMBL" id="PGFA01000001">
    <property type="protein sequence ID" value="PJJ59441.1"/>
    <property type="molecule type" value="Genomic_DNA"/>
</dbReference>
<dbReference type="Pfam" id="PF05105">
    <property type="entry name" value="Phage_holin_4_1"/>
    <property type="match status" value="1"/>
</dbReference>
<feature type="transmembrane region" description="Helical" evidence="6">
    <location>
        <begin position="25"/>
        <end position="44"/>
    </location>
</feature>
<gene>
    <name evidence="7" type="ORF">CLV45_0858</name>
</gene>
<dbReference type="InterPro" id="IPR006480">
    <property type="entry name" value="Phage_holin_4_1"/>
</dbReference>
<evidence type="ECO:0000313" key="7">
    <source>
        <dbReference type="EMBL" id="PJJ59441.1"/>
    </source>
</evidence>